<dbReference type="InterPro" id="IPR001680">
    <property type="entry name" value="WD40_rpt"/>
</dbReference>
<feature type="compositionally biased region" description="Polar residues" evidence="11">
    <location>
        <begin position="481"/>
        <end position="490"/>
    </location>
</feature>
<dbReference type="Pfam" id="PF07569">
    <property type="entry name" value="Hira"/>
    <property type="match status" value="1"/>
</dbReference>
<feature type="domain" description="Protein HIRA-like C-terminal" evidence="12">
    <location>
        <begin position="703"/>
        <end position="906"/>
    </location>
</feature>
<dbReference type="SMART" id="SM00320">
    <property type="entry name" value="WD40"/>
    <property type="match status" value="7"/>
</dbReference>
<evidence type="ECO:0000256" key="11">
    <source>
        <dbReference type="SAM" id="MobiDB-lite"/>
    </source>
</evidence>
<dbReference type="InterPro" id="IPR031120">
    <property type="entry name" value="HIR1-like"/>
</dbReference>
<name>A0A1Y1I787_KLENI</name>
<dbReference type="AlphaFoldDB" id="A0A1Y1I787"/>
<comment type="subcellular location">
    <subcellularLocation>
        <location evidence="1 10">Nucleus</location>
    </subcellularLocation>
</comment>
<dbReference type="PROSITE" id="PS50294">
    <property type="entry name" value="WD_REPEATS_REGION"/>
    <property type="match status" value="3"/>
</dbReference>
<protein>
    <recommendedName>
        <fullName evidence="10">Protein HIRA</fullName>
    </recommendedName>
</protein>
<feature type="domain" description="CAF1B/HIR1 beta-propeller" evidence="13">
    <location>
        <begin position="3"/>
        <end position="351"/>
    </location>
</feature>
<dbReference type="GO" id="GO:0006338">
    <property type="term" value="P:chromatin remodeling"/>
    <property type="evidence" value="ECO:0000318"/>
    <property type="project" value="GO_Central"/>
</dbReference>
<dbReference type="GO" id="GO:0006351">
    <property type="term" value="P:DNA-templated transcription"/>
    <property type="evidence" value="ECO:0007669"/>
    <property type="project" value="InterPro"/>
</dbReference>
<feature type="region of interest" description="Disordered" evidence="11">
    <location>
        <begin position="420"/>
        <end position="498"/>
    </location>
</feature>
<dbReference type="CDD" id="cd00200">
    <property type="entry name" value="WD40"/>
    <property type="match status" value="1"/>
</dbReference>
<feature type="region of interest" description="Disordered" evidence="11">
    <location>
        <begin position="632"/>
        <end position="651"/>
    </location>
</feature>
<evidence type="ECO:0000256" key="4">
    <source>
        <dbReference type="ARBA" id="ARBA00022737"/>
    </source>
</evidence>
<evidence type="ECO:0000259" key="12">
    <source>
        <dbReference type="Pfam" id="PF07569"/>
    </source>
</evidence>
<evidence type="ECO:0000256" key="10">
    <source>
        <dbReference type="RuleBase" id="RU364014"/>
    </source>
</evidence>
<dbReference type="OMA" id="RGSWDGD"/>
<dbReference type="Gene3D" id="2.130.10.10">
    <property type="entry name" value="YVTN repeat-like/Quinoprotein amine dehydrogenase"/>
    <property type="match status" value="2"/>
</dbReference>
<dbReference type="InterPro" id="IPR011044">
    <property type="entry name" value="Quino_amine_DH_bsu"/>
</dbReference>
<keyword evidence="10" id="KW-0678">Repressor</keyword>
<dbReference type="GO" id="GO:0000417">
    <property type="term" value="C:HIR complex"/>
    <property type="evidence" value="ECO:0000318"/>
    <property type="project" value="GO_Central"/>
</dbReference>
<feature type="repeat" description="WD" evidence="9">
    <location>
        <begin position="9"/>
        <end position="42"/>
    </location>
</feature>
<evidence type="ECO:0000256" key="7">
    <source>
        <dbReference type="ARBA" id="ARBA00023163"/>
    </source>
</evidence>
<dbReference type="SUPFAM" id="SSF50978">
    <property type="entry name" value="WD40 repeat-like"/>
    <property type="match status" value="1"/>
</dbReference>
<comment type="similarity">
    <text evidence="2 10">Belongs to the WD repeat HIR1 family.</text>
</comment>
<proteinExistence type="inferred from homology"/>
<evidence type="ECO:0000256" key="6">
    <source>
        <dbReference type="ARBA" id="ARBA00023015"/>
    </source>
</evidence>
<keyword evidence="7 10" id="KW-0804">Transcription</keyword>
<feature type="compositionally biased region" description="Basic and acidic residues" evidence="11">
    <location>
        <begin position="446"/>
        <end position="456"/>
    </location>
</feature>
<dbReference type="GO" id="GO:0005634">
    <property type="term" value="C:nucleus"/>
    <property type="evidence" value="ECO:0007669"/>
    <property type="project" value="UniProtKB-SubCell"/>
</dbReference>
<evidence type="ECO:0000256" key="3">
    <source>
        <dbReference type="ARBA" id="ARBA00022574"/>
    </source>
</evidence>
<keyword evidence="3 9" id="KW-0853">WD repeat</keyword>
<dbReference type="GO" id="GO:0006355">
    <property type="term" value="P:regulation of DNA-templated transcription"/>
    <property type="evidence" value="ECO:0007669"/>
    <property type="project" value="InterPro"/>
</dbReference>
<dbReference type="STRING" id="105231.A0A1Y1I787"/>
<comment type="function">
    <text evidence="10">Required for replication-independent chromatin assembly and for the periodic repression of histone gene transcription during the cell cycle.</text>
</comment>
<gene>
    <name evidence="14" type="ORF">KFL_001960030</name>
</gene>
<dbReference type="SUPFAM" id="SSF50969">
    <property type="entry name" value="YVTN repeat-like/Quinoprotein amine dehydrogenase"/>
    <property type="match status" value="1"/>
</dbReference>
<dbReference type="InterPro" id="IPR019775">
    <property type="entry name" value="WD40_repeat_CS"/>
</dbReference>
<evidence type="ECO:0000313" key="14">
    <source>
        <dbReference type="EMBL" id="GAQ84586.1"/>
    </source>
</evidence>
<keyword evidence="15" id="KW-1185">Reference proteome</keyword>
<feature type="repeat" description="WD" evidence="9">
    <location>
        <begin position="166"/>
        <end position="198"/>
    </location>
</feature>
<reference evidence="14 15" key="1">
    <citation type="journal article" date="2014" name="Nat. Commun.">
        <title>Klebsormidium flaccidum genome reveals primary factors for plant terrestrial adaptation.</title>
        <authorList>
            <person name="Hori K."/>
            <person name="Maruyama F."/>
            <person name="Fujisawa T."/>
            <person name="Togashi T."/>
            <person name="Yamamoto N."/>
            <person name="Seo M."/>
            <person name="Sato S."/>
            <person name="Yamada T."/>
            <person name="Mori H."/>
            <person name="Tajima N."/>
            <person name="Moriyama T."/>
            <person name="Ikeuchi M."/>
            <person name="Watanabe M."/>
            <person name="Wada H."/>
            <person name="Kobayashi K."/>
            <person name="Saito M."/>
            <person name="Masuda T."/>
            <person name="Sasaki-Sekimoto Y."/>
            <person name="Mashiguchi K."/>
            <person name="Awai K."/>
            <person name="Shimojima M."/>
            <person name="Masuda S."/>
            <person name="Iwai M."/>
            <person name="Nobusawa T."/>
            <person name="Narise T."/>
            <person name="Kondo S."/>
            <person name="Saito H."/>
            <person name="Sato R."/>
            <person name="Murakawa M."/>
            <person name="Ihara Y."/>
            <person name="Oshima-Yamada Y."/>
            <person name="Ohtaka K."/>
            <person name="Satoh M."/>
            <person name="Sonobe K."/>
            <person name="Ishii M."/>
            <person name="Ohtani R."/>
            <person name="Kanamori-Sato M."/>
            <person name="Honoki R."/>
            <person name="Miyazaki D."/>
            <person name="Mochizuki H."/>
            <person name="Umetsu J."/>
            <person name="Higashi K."/>
            <person name="Shibata D."/>
            <person name="Kamiya Y."/>
            <person name="Sato N."/>
            <person name="Nakamura Y."/>
            <person name="Tabata S."/>
            <person name="Ida S."/>
            <person name="Kurokawa K."/>
            <person name="Ohta H."/>
        </authorList>
    </citation>
    <scope>NUCLEOTIDE SEQUENCE [LARGE SCALE GENOMIC DNA]</scope>
    <source>
        <strain evidence="14 15">NIES-2285</strain>
    </source>
</reference>
<evidence type="ECO:0000256" key="8">
    <source>
        <dbReference type="ARBA" id="ARBA00023242"/>
    </source>
</evidence>
<accession>A0A1Y1I787</accession>
<feature type="compositionally biased region" description="Basic and acidic residues" evidence="11">
    <location>
        <begin position="532"/>
        <end position="542"/>
    </location>
</feature>
<organism evidence="14 15">
    <name type="scientific">Klebsormidium nitens</name>
    <name type="common">Green alga</name>
    <name type="synonym">Ulothrix nitens</name>
    <dbReference type="NCBI Taxonomy" id="105231"/>
    <lineage>
        <taxon>Eukaryota</taxon>
        <taxon>Viridiplantae</taxon>
        <taxon>Streptophyta</taxon>
        <taxon>Klebsormidiophyceae</taxon>
        <taxon>Klebsormidiales</taxon>
        <taxon>Klebsormidiaceae</taxon>
        <taxon>Klebsormidium</taxon>
    </lineage>
</organism>
<keyword evidence="4 10" id="KW-0677">Repeat</keyword>
<dbReference type="PANTHER" id="PTHR13831">
    <property type="entry name" value="MEMBER OF THE HIR1 FAMILY OF WD-REPEAT PROTEINS"/>
    <property type="match status" value="1"/>
</dbReference>
<dbReference type="Proteomes" id="UP000054558">
    <property type="component" value="Unassembled WGS sequence"/>
</dbReference>
<feature type="region of interest" description="Disordered" evidence="11">
    <location>
        <begin position="514"/>
        <end position="545"/>
    </location>
</feature>
<dbReference type="InterPro" id="IPR011494">
    <property type="entry name" value="HIRA-like_C"/>
</dbReference>
<feature type="repeat" description="WD" evidence="9">
    <location>
        <begin position="63"/>
        <end position="104"/>
    </location>
</feature>
<evidence type="ECO:0000313" key="15">
    <source>
        <dbReference type="Proteomes" id="UP000054558"/>
    </source>
</evidence>
<dbReference type="InterPro" id="IPR036322">
    <property type="entry name" value="WD40_repeat_dom_sf"/>
</dbReference>
<dbReference type="PROSITE" id="PS00678">
    <property type="entry name" value="WD_REPEATS_1"/>
    <property type="match status" value="1"/>
</dbReference>
<dbReference type="PANTHER" id="PTHR13831:SF0">
    <property type="entry name" value="PROTEIN HIRA"/>
    <property type="match status" value="1"/>
</dbReference>
<keyword evidence="5 10" id="KW-0156">Chromatin regulator</keyword>
<evidence type="ECO:0000256" key="5">
    <source>
        <dbReference type="ARBA" id="ARBA00022853"/>
    </source>
</evidence>
<sequence>MLVTRPDWLRHPGYPILSIAIHPDGTRVATAGGDNKVRIWNIAPILDAQAESDPLVPKSLATLSEHFGPVNVVRWSHDGRYIASGSDDKLIFVHERKTGSSVAVFGSSDAPDLENWKSVYTLRGHTADIVDLNWSPDDFMIASCSLDNTVRIWKIAPGSIHTPMVLAEHTSLVKGVSWDPIGSFLASQADDKSVIVWSKTDWSVVARIKGPYEKTIGATFFRRLDWSPEGHFLTTTNSFEAPSHTAAVVERGKWEKCFDFVGHNAPVIAVKYNHGMFRRRGKQTPYNCIAIGSQDCKVSVWITNRPKALLIARHFFTQGIGDLAWSPNGYSLLACSNDGTVSSFTFDEEELGVMLTKAEMDVILKERYGDLKWGKRLAIAESPAQLLLEQAAAIVANKQVANGRPQTPVAANGVNGHPATPPANRMLPPGGVQGSPSRLQLGPVKQMEERRPDGRRRIIPQALRPITGPQTELPAVWASPSREQSQSAAPATQPGVLDAGKDAVSDVNRVRIAPTPVAGVKRPAEGVSQPESSKKPREESAMDRANQAVVAKTGPLPTVPGFDAKSSQAIVTTPGRIEPRRITPVPTAGAQPAPWADSQVTGRLELTQNQPAQAPVISAPRSKDGLLTVRVTGTDQESGPPLVLESRDGTGGAAGSSELVCSCGGKVQWRDRIRGGVSALAGNPDMWAAALSDGSLLVFSSAGRRIFPPIQLGAPAAFVVVGRGDGEQRWRLMVVTTAGRLCLWDLRKQECLAQESLAYLLKGPTTIVSLRFSKAGAPLIVLSNREAHMYHLGMRCWLRIADESFPASEFTSVRGADASGHEKEDLTVLQAEVAAQGRGRRGLFNPLLDISAAEGQAQSRAHLESQLAAAVTMNSPTEYKRWLTAYARHLTREADEGRLRELCQEFLAPTGSGSEGASVLGMSKRELLQAVILPAMSANRAVQRLLNEFLDLVGEEMLVK</sequence>
<dbReference type="InterPro" id="IPR015943">
    <property type="entry name" value="WD40/YVTN_repeat-like_dom_sf"/>
</dbReference>
<dbReference type="PROSITE" id="PS50082">
    <property type="entry name" value="WD_REPEATS_2"/>
    <property type="match status" value="4"/>
</dbReference>
<dbReference type="OrthoDB" id="1741719at2759"/>
<dbReference type="Pfam" id="PF24105">
    <property type="entry name" value="Beta-prop_CAF1B_HIR1"/>
    <property type="match status" value="1"/>
</dbReference>
<dbReference type="InterPro" id="IPR055410">
    <property type="entry name" value="Beta-prop_CAF1B_HIR1"/>
</dbReference>
<keyword evidence="8 10" id="KW-0539">Nucleus</keyword>
<dbReference type="EMBL" id="DF237145">
    <property type="protein sequence ID" value="GAQ84586.1"/>
    <property type="molecule type" value="Genomic_DNA"/>
</dbReference>
<dbReference type="GO" id="GO:0000785">
    <property type="term" value="C:chromatin"/>
    <property type="evidence" value="ECO:0000318"/>
    <property type="project" value="GO_Central"/>
</dbReference>
<keyword evidence="6 10" id="KW-0805">Transcription regulation</keyword>
<evidence type="ECO:0000256" key="2">
    <source>
        <dbReference type="ARBA" id="ARBA00007306"/>
    </source>
</evidence>
<evidence type="ECO:0000259" key="13">
    <source>
        <dbReference type="Pfam" id="PF24105"/>
    </source>
</evidence>
<evidence type="ECO:0000256" key="1">
    <source>
        <dbReference type="ARBA" id="ARBA00004123"/>
    </source>
</evidence>
<evidence type="ECO:0000256" key="9">
    <source>
        <dbReference type="PROSITE-ProRule" id="PRU00221"/>
    </source>
</evidence>
<feature type="repeat" description="WD" evidence="9">
    <location>
        <begin position="122"/>
        <end position="155"/>
    </location>
</feature>